<sequence>MLSKAYTGALVQELRAALREELAGLRTDLSALEQRVDEMETNAQSCEEQHRATEVAVTRQGNMLITLRRQVEDLENRSRRNNIRIPRTVRNGN</sequence>
<name>A0AAD1VUX6_PELCU</name>
<accession>A0AAD1VUX6</accession>
<keyword evidence="1" id="KW-0175">Coiled coil</keyword>
<reference evidence="2" key="1">
    <citation type="submission" date="2022-03" db="EMBL/GenBank/DDBJ databases">
        <authorList>
            <person name="Alioto T."/>
            <person name="Alioto T."/>
            <person name="Gomez Garrido J."/>
        </authorList>
    </citation>
    <scope>NUCLEOTIDE SEQUENCE</scope>
</reference>
<gene>
    <name evidence="2" type="ORF">PECUL_23A036451</name>
</gene>
<organism evidence="2 3">
    <name type="scientific">Pelobates cultripes</name>
    <name type="common">Western spadefoot toad</name>
    <dbReference type="NCBI Taxonomy" id="61616"/>
    <lineage>
        <taxon>Eukaryota</taxon>
        <taxon>Metazoa</taxon>
        <taxon>Chordata</taxon>
        <taxon>Craniata</taxon>
        <taxon>Vertebrata</taxon>
        <taxon>Euteleostomi</taxon>
        <taxon>Amphibia</taxon>
        <taxon>Batrachia</taxon>
        <taxon>Anura</taxon>
        <taxon>Pelobatoidea</taxon>
        <taxon>Pelobatidae</taxon>
        <taxon>Pelobates</taxon>
    </lineage>
</organism>
<proteinExistence type="predicted"/>
<dbReference type="EMBL" id="OW240914">
    <property type="protein sequence ID" value="CAH2274311.1"/>
    <property type="molecule type" value="Genomic_DNA"/>
</dbReference>
<dbReference type="Proteomes" id="UP001295444">
    <property type="component" value="Chromosome 03"/>
</dbReference>
<protein>
    <submittedName>
        <fullName evidence="2">Uncharacterized protein</fullName>
    </submittedName>
</protein>
<evidence type="ECO:0000256" key="1">
    <source>
        <dbReference type="SAM" id="Coils"/>
    </source>
</evidence>
<dbReference type="AlphaFoldDB" id="A0AAD1VUX6"/>
<evidence type="ECO:0000313" key="2">
    <source>
        <dbReference type="EMBL" id="CAH2274311.1"/>
    </source>
</evidence>
<feature type="coiled-coil region" evidence="1">
    <location>
        <begin position="15"/>
        <end position="77"/>
    </location>
</feature>
<keyword evidence="3" id="KW-1185">Reference proteome</keyword>
<evidence type="ECO:0000313" key="3">
    <source>
        <dbReference type="Proteomes" id="UP001295444"/>
    </source>
</evidence>